<dbReference type="EMBL" id="GU474868">
    <property type="protein sequence ID" value="ADI17542.1"/>
    <property type="molecule type" value="Genomic_DNA"/>
</dbReference>
<organism evidence="2">
    <name type="scientific">uncultured alpha proteobacterium HF0130_06E21</name>
    <dbReference type="NCBI Taxonomy" id="710808"/>
    <lineage>
        <taxon>Bacteria</taxon>
        <taxon>Pseudomonadati</taxon>
        <taxon>Pseudomonadota</taxon>
        <taxon>Alphaproteobacteria</taxon>
        <taxon>environmental samples</taxon>
    </lineage>
</organism>
<dbReference type="AlphaFoldDB" id="E0XT01"/>
<evidence type="ECO:0000313" key="2">
    <source>
        <dbReference type="EMBL" id="ADI17542.1"/>
    </source>
</evidence>
<protein>
    <submittedName>
        <fullName evidence="2">Uncharacterized protein</fullName>
    </submittedName>
</protein>
<reference evidence="2" key="1">
    <citation type="journal article" date="2011" name="Environ. Microbiol.">
        <title>Time-series analyses of Monterey Bay coastal microbial picoplankton using a 'genome proxy' microarray.</title>
        <authorList>
            <person name="Rich V.I."/>
            <person name="Pham V.D."/>
            <person name="Eppley J."/>
            <person name="Shi Y."/>
            <person name="DeLong E.F."/>
        </authorList>
    </citation>
    <scope>NUCLEOTIDE SEQUENCE</scope>
</reference>
<keyword evidence="1" id="KW-0812">Transmembrane</keyword>
<feature type="transmembrane region" description="Helical" evidence="1">
    <location>
        <begin position="20"/>
        <end position="37"/>
    </location>
</feature>
<evidence type="ECO:0000256" key="1">
    <source>
        <dbReference type="SAM" id="Phobius"/>
    </source>
</evidence>
<name>E0XT01_9PROT</name>
<keyword evidence="1" id="KW-1133">Transmembrane helix</keyword>
<keyword evidence="1" id="KW-0472">Membrane</keyword>
<proteinExistence type="predicted"/>
<sequence>MGAGKNWYDFSDLRLAHPKLTAFLVLVACGAHSWVNHEQIPRSLKY</sequence>
<accession>E0XT01</accession>